<dbReference type="EMBL" id="LT607756">
    <property type="protein sequence ID" value="SCG85571.1"/>
    <property type="molecule type" value="Genomic_DNA"/>
</dbReference>
<dbReference type="PROSITE" id="PS00198">
    <property type="entry name" value="4FE4S_FER_1"/>
    <property type="match status" value="3"/>
</dbReference>
<dbReference type="Pfam" id="PF12838">
    <property type="entry name" value="Fer4_7"/>
    <property type="match status" value="2"/>
</dbReference>
<dbReference type="PATRIC" id="fig|129848.4.peg.1017"/>
<evidence type="ECO:0000256" key="1">
    <source>
        <dbReference type="ARBA" id="ARBA00022485"/>
    </source>
</evidence>
<dbReference type="GO" id="GO:0051539">
    <property type="term" value="F:4 iron, 4 sulfur cluster binding"/>
    <property type="evidence" value="ECO:0007669"/>
    <property type="project" value="UniProtKB-KW"/>
</dbReference>
<proteinExistence type="predicted"/>
<organism evidence="6 7">
    <name type="scientific">Methanobacterium congolense</name>
    <dbReference type="NCBI Taxonomy" id="118062"/>
    <lineage>
        <taxon>Archaea</taxon>
        <taxon>Methanobacteriati</taxon>
        <taxon>Methanobacteriota</taxon>
        <taxon>Methanomada group</taxon>
        <taxon>Methanobacteria</taxon>
        <taxon>Methanobacteriales</taxon>
        <taxon>Methanobacteriaceae</taxon>
        <taxon>Methanobacterium</taxon>
    </lineage>
</organism>
<protein>
    <submittedName>
        <fullName evidence="6">Putative polyferredoxin-like protein MJ0514,2</fullName>
    </submittedName>
</protein>
<feature type="domain" description="4Fe-4S ferredoxin-type" evidence="5">
    <location>
        <begin position="78"/>
        <end position="107"/>
    </location>
</feature>
<dbReference type="GO" id="GO:0046872">
    <property type="term" value="F:metal ion binding"/>
    <property type="evidence" value="ECO:0007669"/>
    <property type="project" value="UniProtKB-KW"/>
</dbReference>
<dbReference type="GO" id="GO:0016491">
    <property type="term" value="F:oxidoreductase activity"/>
    <property type="evidence" value="ECO:0007669"/>
    <property type="project" value="UniProtKB-ARBA"/>
</dbReference>
<feature type="domain" description="4Fe-4S ferredoxin-type" evidence="5">
    <location>
        <begin position="38"/>
        <end position="68"/>
    </location>
</feature>
<evidence type="ECO:0000256" key="2">
    <source>
        <dbReference type="ARBA" id="ARBA00022723"/>
    </source>
</evidence>
<name>A0A1D3L1R6_9EURY</name>
<dbReference type="Proteomes" id="UP000094707">
    <property type="component" value="Chromosome I"/>
</dbReference>
<dbReference type="GeneID" id="30411859"/>
<dbReference type="SUPFAM" id="SSF54862">
    <property type="entry name" value="4Fe-4S ferredoxins"/>
    <property type="match status" value="2"/>
</dbReference>
<dbReference type="PROSITE" id="PS51379">
    <property type="entry name" value="4FE4S_FER_2"/>
    <property type="match status" value="6"/>
</dbReference>
<feature type="domain" description="4Fe-4S ferredoxin-type" evidence="5">
    <location>
        <begin position="261"/>
        <end position="290"/>
    </location>
</feature>
<evidence type="ECO:0000256" key="3">
    <source>
        <dbReference type="ARBA" id="ARBA00023004"/>
    </source>
</evidence>
<accession>A0A1D3L1R6</accession>
<dbReference type="InterPro" id="IPR017900">
    <property type="entry name" value="4Fe4S_Fe_S_CS"/>
</dbReference>
<dbReference type="PANTHER" id="PTHR43687">
    <property type="entry name" value="ADENYLYLSULFATE REDUCTASE, BETA SUBUNIT"/>
    <property type="match status" value="1"/>
</dbReference>
<keyword evidence="7" id="KW-1185">Reference proteome</keyword>
<dbReference type="InterPro" id="IPR017896">
    <property type="entry name" value="4Fe4S_Fe-S-bd"/>
</dbReference>
<evidence type="ECO:0000256" key="4">
    <source>
        <dbReference type="ARBA" id="ARBA00023014"/>
    </source>
</evidence>
<dbReference type="PANTHER" id="PTHR43687:SF1">
    <property type="entry name" value="FERREDOXIN III"/>
    <property type="match status" value="1"/>
</dbReference>
<feature type="domain" description="4Fe-4S ferredoxin-type" evidence="5">
    <location>
        <begin position="291"/>
        <end position="321"/>
    </location>
</feature>
<dbReference type="RefSeq" id="WP_071906719.1">
    <property type="nucleotide sequence ID" value="NZ_LT607756.1"/>
</dbReference>
<reference evidence="6 7" key="1">
    <citation type="submission" date="2016-08" db="EMBL/GenBank/DDBJ databases">
        <authorList>
            <person name="Seilhamer J.J."/>
        </authorList>
    </citation>
    <scope>NUCLEOTIDE SEQUENCE [LARGE SCALE GENOMIC DNA]</scope>
    <source>
        <strain evidence="6">Buetzberg</strain>
    </source>
</reference>
<sequence>MSSVIWYLYEFARKSWAENFAAAKTDPEIMEAPSRFRNFPEVHKEYCIACGACTAACPAPMAIKLIRDEDNTHEEGATYPVINNRGCIRCGFCAEVCPTDPKTITCGENHLIREEFTILPVEKMFVIDDYLCIRCRKCMDACKVEGAIVKDDNKILIDQTKCIACGDCLKTCPVKGAIKGIYISNVEEQKAIIRLIVSTLESTIEAQQETIKELNLYDDPQSVFKMDMPIDKLMEEAREILPKDELIVDLIEKITDRLKLRIITWDKEKCTNCRLCVNECPSGAITYDEEKGVQRNHDKCLRCSICHQTCPFGVAGYYVARFLLDKSTPELEVKDVIHITLKASQLPIRSS</sequence>
<dbReference type="STRING" id="118062.MCBB_1011"/>
<keyword evidence="4" id="KW-0411">Iron-sulfur</keyword>
<feature type="domain" description="4Fe-4S ferredoxin-type" evidence="5">
    <location>
        <begin position="153"/>
        <end position="183"/>
    </location>
</feature>
<dbReference type="Gene3D" id="3.30.70.20">
    <property type="match status" value="2"/>
</dbReference>
<gene>
    <name evidence="6" type="ORF">MCBB_1011</name>
</gene>
<evidence type="ECO:0000313" key="6">
    <source>
        <dbReference type="EMBL" id="SCG85571.1"/>
    </source>
</evidence>
<dbReference type="KEGG" id="mcub:MCBB_1011"/>
<keyword evidence="2" id="KW-0479">Metal-binding</keyword>
<evidence type="ECO:0000313" key="7">
    <source>
        <dbReference type="Proteomes" id="UP000094707"/>
    </source>
</evidence>
<dbReference type="Pfam" id="PF14697">
    <property type="entry name" value="Fer4_21"/>
    <property type="match status" value="1"/>
</dbReference>
<dbReference type="Gene3D" id="3.30.70.3270">
    <property type="match status" value="1"/>
</dbReference>
<keyword evidence="3" id="KW-0408">Iron</keyword>
<keyword evidence="1" id="KW-0004">4Fe-4S</keyword>
<evidence type="ECO:0000259" key="5">
    <source>
        <dbReference type="PROSITE" id="PS51379"/>
    </source>
</evidence>
<dbReference type="AlphaFoldDB" id="A0A1D3L1R6"/>
<feature type="domain" description="4Fe-4S ferredoxin-type" evidence="5">
    <location>
        <begin position="123"/>
        <end position="152"/>
    </location>
</feature>
<dbReference type="OrthoDB" id="23478at2157"/>
<dbReference type="CDD" id="cd10549">
    <property type="entry name" value="MtMvhB_like"/>
    <property type="match status" value="1"/>
</dbReference>
<dbReference type="InterPro" id="IPR050572">
    <property type="entry name" value="Fe-S_Ferredoxin"/>
</dbReference>